<reference evidence="1 2" key="1">
    <citation type="submission" date="2019-11" db="EMBL/GenBank/DDBJ databases">
        <title>Comparison of genomes from free-living endosymbiotic cyanobacteria isolated from Azolla.</title>
        <authorList>
            <person name="Thiel T."/>
            <person name="Pratte B."/>
        </authorList>
    </citation>
    <scope>NUCLEOTIDE SEQUENCE [LARGE SCALE GENOMIC DNA]</scope>
    <source>
        <strain evidence="1 2">N2B</strain>
        <plasmid evidence="1">pN2B-D</plasmid>
    </source>
</reference>
<gene>
    <name evidence="1" type="ORF">GNE12_29800</name>
</gene>
<dbReference type="EMBL" id="JACKZP010000310">
    <property type="protein sequence ID" value="MBC1306068.1"/>
    <property type="molecule type" value="Genomic_DNA"/>
</dbReference>
<comment type="caution">
    <text evidence="1">The sequence shown here is derived from an EMBL/GenBank/DDBJ whole genome shotgun (WGS) entry which is preliminary data.</text>
</comment>
<organism evidence="1 2">
    <name type="scientific">Trichormus variabilis N2B</name>
    <dbReference type="NCBI Taxonomy" id="2681315"/>
    <lineage>
        <taxon>Bacteria</taxon>
        <taxon>Bacillati</taxon>
        <taxon>Cyanobacteriota</taxon>
        <taxon>Cyanophyceae</taxon>
        <taxon>Nostocales</taxon>
        <taxon>Nostocaceae</taxon>
        <taxon>Trichormus</taxon>
    </lineage>
</organism>
<name>A0ABR6SIG3_ANAVA</name>
<keyword evidence="1" id="KW-0614">Plasmid</keyword>
<dbReference type="RefSeq" id="WP_153228489.1">
    <property type="nucleotide sequence ID" value="NZ_JACKZP010000310.1"/>
</dbReference>
<dbReference type="Proteomes" id="UP000570851">
    <property type="component" value="Unassembled WGS sequence"/>
</dbReference>
<proteinExistence type="predicted"/>
<geneLocation type="plasmid" evidence="1">
    <name>pN2B-D</name>
</geneLocation>
<accession>A0ABR6SIG3</accession>
<evidence type="ECO:0000313" key="1">
    <source>
        <dbReference type="EMBL" id="MBC1306068.1"/>
    </source>
</evidence>
<protein>
    <submittedName>
        <fullName evidence="1">Uncharacterized protein</fullName>
    </submittedName>
</protein>
<sequence length="121" mass="10728">MNPKDAAAVGGVSTTGGIAMTGAGAKLVVDAAAIGVGVSNAVAAGLGTSTVAAGLGTSTVAAGLGTSTVAAGTATGIAATLGSTAQVMASVGGVALGATGVPLALAGAGVLGYGIYKLVRG</sequence>
<evidence type="ECO:0000313" key="2">
    <source>
        <dbReference type="Proteomes" id="UP000570851"/>
    </source>
</evidence>
<dbReference type="GeneID" id="58727538"/>
<keyword evidence="2" id="KW-1185">Reference proteome</keyword>